<dbReference type="InterPro" id="IPR013249">
    <property type="entry name" value="RNA_pol_sigma70_r4_t2"/>
</dbReference>
<dbReference type="InterPro" id="IPR036388">
    <property type="entry name" value="WH-like_DNA-bd_sf"/>
</dbReference>
<dbReference type="AlphaFoldDB" id="A0A9X4LKY4"/>
<reference evidence="5" key="1">
    <citation type="submission" date="2019-02" db="EMBL/GenBank/DDBJ databases">
        <title>Draft genome of the type strain Pelomonas aquatica CCUG 52575T.</title>
        <authorList>
            <person name="Gomila M."/>
            <person name="Lalucat J."/>
        </authorList>
    </citation>
    <scope>NUCLEOTIDE SEQUENCE</scope>
    <source>
        <strain evidence="5">CCUG 52575</strain>
    </source>
</reference>
<gene>
    <name evidence="5" type="ORF">EXJ73_09820</name>
</gene>
<evidence type="ECO:0000259" key="3">
    <source>
        <dbReference type="Pfam" id="PF08281"/>
    </source>
</evidence>
<dbReference type="InterPro" id="IPR014284">
    <property type="entry name" value="RNA_pol_sigma-70_dom"/>
</dbReference>
<sequence>MLRDRRTAPGAAGHLHPGQRAEPRPARARAGGRRAVSHADLAAGVWRIERSRLVGAAARLLRDLDEAEDCAQDALIAALETWPRDGQPANPAAWLMATTRNRALDRLRRRAMLEREHQALAADDEAAQAHAVPDFVDHLDAAREQAEIGDELLRLIFIACHPVLPREAQVALTLRLLGGLETAEIARAFLQPEATVAQRIVRAKKALNGQAFELPGPDERQQRLAAVLAVVYLIFNEGHSAGSGACLLRPALCDEALRLARQLQHLLPGEAEVHGLAALLEIQSSRLPARLDARGRPVLLPDQDRRRWDRLLIQRGLAALERALALGEPGPYTLQSAIAACHARAARPADTDWRAIVAGYDRLLALNPSPVIALNRAVAVSFADGPAAAWPLLQALAAAPQLQRYPWLAGAQADVLERLGRVGEAREAYLRAAGLTENEVQRALLQERAARLAN</sequence>
<dbReference type="GO" id="GO:0003677">
    <property type="term" value="F:DNA binding"/>
    <property type="evidence" value="ECO:0007669"/>
    <property type="project" value="InterPro"/>
</dbReference>
<evidence type="ECO:0000259" key="2">
    <source>
        <dbReference type="Pfam" id="PF04542"/>
    </source>
</evidence>
<dbReference type="PANTHER" id="PTHR47756:SF2">
    <property type="entry name" value="BLL6612 PROTEIN"/>
    <property type="match status" value="1"/>
</dbReference>
<dbReference type="NCBIfam" id="TIGR02937">
    <property type="entry name" value="sigma70-ECF"/>
    <property type="match status" value="1"/>
</dbReference>
<evidence type="ECO:0000313" key="5">
    <source>
        <dbReference type="EMBL" id="MDG0862765.1"/>
    </source>
</evidence>
<evidence type="ECO:0000313" key="6">
    <source>
        <dbReference type="Proteomes" id="UP001152766"/>
    </source>
</evidence>
<dbReference type="Pfam" id="PF04542">
    <property type="entry name" value="Sigma70_r2"/>
    <property type="match status" value="1"/>
</dbReference>
<organism evidence="5 6">
    <name type="scientific">Pelomonas aquatica</name>
    <dbReference type="NCBI Taxonomy" id="431058"/>
    <lineage>
        <taxon>Bacteria</taxon>
        <taxon>Pseudomonadati</taxon>
        <taxon>Pseudomonadota</taxon>
        <taxon>Betaproteobacteria</taxon>
        <taxon>Burkholderiales</taxon>
        <taxon>Sphaerotilaceae</taxon>
        <taxon>Roseateles</taxon>
    </lineage>
</organism>
<feature type="domain" description="RNA polymerase sigma-70 region 2" evidence="2">
    <location>
        <begin position="50"/>
        <end position="111"/>
    </location>
</feature>
<name>A0A9X4LKY4_9BURK</name>
<accession>A0A9X4LKY4</accession>
<dbReference type="EMBL" id="SGUG01000012">
    <property type="protein sequence ID" value="MDG0862765.1"/>
    <property type="molecule type" value="Genomic_DNA"/>
</dbReference>
<dbReference type="InterPro" id="IPR013324">
    <property type="entry name" value="RNA_pol_sigma_r3/r4-like"/>
</dbReference>
<evidence type="ECO:0000259" key="4">
    <source>
        <dbReference type="Pfam" id="PF20239"/>
    </source>
</evidence>
<dbReference type="Pfam" id="PF08281">
    <property type="entry name" value="Sigma70_r4_2"/>
    <property type="match status" value="1"/>
</dbReference>
<dbReference type="InterPro" id="IPR046531">
    <property type="entry name" value="DUF6596"/>
</dbReference>
<dbReference type="Pfam" id="PF20239">
    <property type="entry name" value="DUF6596"/>
    <property type="match status" value="1"/>
</dbReference>
<keyword evidence="6" id="KW-1185">Reference proteome</keyword>
<feature type="domain" description="RNA polymerase sigma factor 70 region 4 type 2" evidence="3">
    <location>
        <begin position="156"/>
        <end position="207"/>
    </location>
</feature>
<dbReference type="Gene3D" id="1.10.1740.10">
    <property type="match status" value="1"/>
</dbReference>
<proteinExistence type="predicted"/>
<protein>
    <submittedName>
        <fullName evidence="5">Sigma-70 family RNA polymerase sigma factor</fullName>
    </submittedName>
</protein>
<dbReference type="GO" id="GO:0016987">
    <property type="term" value="F:sigma factor activity"/>
    <property type="evidence" value="ECO:0007669"/>
    <property type="project" value="InterPro"/>
</dbReference>
<dbReference type="Proteomes" id="UP001152766">
    <property type="component" value="Unassembled WGS sequence"/>
</dbReference>
<feature type="domain" description="DUF6596" evidence="4">
    <location>
        <begin position="223"/>
        <end position="323"/>
    </location>
</feature>
<dbReference type="InterPro" id="IPR013325">
    <property type="entry name" value="RNA_pol_sigma_r2"/>
</dbReference>
<dbReference type="SUPFAM" id="SSF88946">
    <property type="entry name" value="Sigma2 domain of RNA polymerase sigma factors"/>
    <property type="match status" value="1"/>
</dbReference>
<feature type="region of interest" description="Disordered" evidence="1">
    <location>
        <begin position="1"/>
        <end position="34"/>
    </location>
</feature>
<dbReference type="SUPFAM" id="SSF88659">
    <property type="entry name" value="Sigma3 and sigma4 domains of RNA polymerase sigma factors"/>
    <property type="match status" value="1"/>
</dbReference>
<comment type="caution">
    <text evidence="5">The sequence shown here is derived from an EMBL/GenBank/DDBJ whole genome shotgun (WGS) entry which is preliminary data.</text>
</comment>
<dbReference type="PANTHER" id="PTHR47756">
    <property type="entry name" value="BLL6612 PROTEIN-RELATED"/>
    <property type="match status" value="1"/>
</dbReference>
<dbReference type="GO" id="GO:0006352">
    <property type="term" value="P:DNA-templated transcription initiation"/>
    <property type="evidence" value="ECO:0007669"/>
    <property type="project" value="InterPro"/>
</dbReference>
<evidence type="ECO:0000256" key="1">
    <source>
        <dbReference type="SAM" id="MobiDB-lite"/>
    </source>
</evidence>
<dbReference type="InterPro" id="IPR007627">
    <property type="entry name" value="RNA_pol_sigma70_r2"/>
</dbReference>
<dbReference type="Gene3D" id="1.10.10.10">
    <property type="entry name" value="Winged helix-like DNA-binding domain superfamily/Winged helix DNA-binding domain"/>
    <property type="match status" value="1"/>
</dbReference>